<keyword evidence="2 12" id="KW-0723">Serine/threonine-protein kinase</keyword>
<accession>D0LHQ8</accession>
<protein>
    <recommendedName>
        <fullName evidence="1">non-specific serine/threonine protein kinase</fullName>
        <ecNumber evidence="1">2.7.11.1</ecNumber>
    </recommendedName>
</protein>
<evidence type="ECO:0000256" key="9">
    <source>
        <dbReference type="PROSITE-ProRule" id="PRU10141"/>
    </source>
</evidence>
<dbReference type="Gene3D" id="1.10.510.10">
    <property type="entry name" value="Transferase(Phosphotransferase) domain 1"/>
    <property type="match status" value="1"/>
</dbReference>
<name>D0LHQ8_HALO1</name>
<evidence type="ECO:0000313" key="12">
    <source>
        <dbReference type="EMBL" id="ACY12920.1"/>
    </source>
</evidence>
<keyword evidence="13" id="KW-1185">Reference proteome</keyword>
<dbReference type="InterPro" id="IPR017441">
    <property type="entry name" value="Protein_kinase_ATP_BS"/>
</dbReference>
<evidence type="ECO:0000256" key="1">
    <source>
        <dbReference type="ARBA" id="ARBA00012513"/>
    </source>
</evidence>
<dbReference type="Proteomes" id="UP000001880">
    <property type="component" value="Chromosome"/>
</dbReference>
<evidence type="ECO:0000256" key="10">
    <source>
        <dbReference type="SAM" id="MobiDB-lite"/>
    </source>
</evidence>
<dbReference type="Pfam" id="PF00069">
    <property type="entry name" value="Pkinase"/>
    <property type="match status" value="1"/>
</dbReference>
<dbReference type="PANTHER" id="PTHR43289:SF6">
    <property type="entry name" value="SERINE_THREONINE-PROTEIN KINASE NEKL-3"/>
    <property type="match status" value="1"/>
</dbReference>
<evidence type="ECO:0000256" key="7">
    <source>
        <dbReference type="ARBA" id="ARBA00047899"/>
    </source>
</evidence>
<evidence type="ECO:0000256" key="8">
    <source>
        <dbReference type="ARBA" id="ARBA00048679"/>
    </source>
</evidence>
<dbReference type="Gene3D" id="3.30.200.20">
    <property type="entry name" value="Phosphorylase Kinase, domain 1"/>
    <property type="match status" value="1"/>
</dbReference>
<keyword evidence="4 9" id="KW-0547">Nucleotide-binding</keyword>
<keyword evidence="5 12" id="KW-0418">Kinase</keyword>
<dbReference type="FunFam" id="3.30.200.20:FF:000035">
    <property type="entry name" value="Serine/threonine protein kinase Stk1"/>
    <property type="match status" value="1"/>
</dbReference>
<comment type="catalytic activity">
    <reaction evidence="8">
        <text>L-seryl-[protein] + ATP = O-phospho-L-seryl-[protein] + ADP + H(+)</text>
        <dbReference type="Rhea" id="RHEA:17989"/>
        <dbReference type="Rhea" id="RHEA-COMP:9863"/>
        <dbReference type="Rhea" id="RHEA-COMP:11604"/>
        <dbReference type="ChEBI" id="CHEBI:15378"/>
        <dbReference type="ChEBI" id="CHEBI:29999"/>
        <dbReference type="ChEBI" id="CHEBI:30616"/>
        <dbReference type="ChEBI" id="CHEBI:83421"/>
        <dbReference type="ChEBI" id="CHEBI:456216"/>
        <dbReference type="EC" id="2.7.11.1"/>
    </reaction>
</comment>
<dbReference type="GO" id="GO:0004674">
    <property type="term" value="F:protein serine/threonine kinase activity"/>
    <property type="evidence" value="ECO:0007669"/>
    <property type="project" value="UniProtKB-KW"/>
</dbReference>
<dbReference type="CDD" id="cd14014">
    <property type="entry name" value="STKc_PknB_like"/>
    <property type="match status" value="1"/>
</dbReference>
<evidence type="ECO:0000256" key="2">
    <source>
        <dbReference type="ARBA" id="ARBA00022527"/>
    </source>
</evidence>
<dbReference type="PROSITE" id="PS00107">
    <property type="entry name" value="PROTEIN_KINASE_ATP"/>
    <property type="match status" value="1"/>
</dbReference>
<dbReference type="InterPro" id="IPR008271">
    <property type="entry name" value="Ser/Thr_kinase_AS"/>
</dbReference>
<reference evidence="12 13" key="1">
    <citation type="journal article" date="2010" name="Stand. Genomic Sci.">
        <title>Complete genome sequence of Haliangium ochraceum type strain (SMP-2).</title>
        <authorList>
            <consortium name="US DOE Joint Genome Institute (JGI-PGF)"/>
            <person name="Ivanova N."/>
            <person name="Daum C."/>
            <person name="Lang E."/>
            <person name="Abt B."/>
            <person name="Kopitz M."/>
            <person name="Saunders E."/>
            <person name="Lapidus A."/>
            <person name="Lucas S."/>
            <person name="Glavina Del Rio T."/>
            <person name="Nolan M."/>
            <person name="Tice H."/>
            <person name="Copeland A."/>
            <person name="Cheng J.F."/>
            <person name="Chen F."/>
            <person name="Bruce D."/>
            <person name="Goodwin L."/>
            <person name="Pitluck S."/>
            <person name="Mavromatis K."/>
            <person name="Pati A."/>
            <person name="Mikhailova N."/>
            <person name="Chen A."/>
            <person name="Palaniappan K."/>
            <person name="Land M."/>
            <person name="Hauser L."/>
            <person name="Chang Y.J."/>
            <person name="Jeffries C.D."/>
            <person name="Detter J.C."/>
            <person name="Brettin T."/>
            <person name="Rohde M."/>
            <person name="Goker M."/>
            <person name="Bristow J."/>
            <person name="Markowitz V."/>
            <person name="Eisen J.A."/>
            <person name="Hugenholtz P."/>
            <person name="Kyrpides N.C."/>
            <person name="Klenk H.P."/>
        </authorList>
    </citation>
    <scope>NUCLEOTIDE SEQUENCE [LARGE SCALE GENOMIC DNA]</scope>
    <source>
        <strain evidence="13">DSM 14365 / CIP 107738 / JCM 11303 / AJ 13395 / SMP-2</strain>
    </source>
</reference>
<feature type="region of interest" description="Disordered" evidence="10">
    <location>
        <begin position="395"/>
        <end position="506"/>
    </location>
</feature>
<dbReference type="InterPro" id="IPR011009">
    <property type="entry name" value="Kinase-like_dom_sf"/>
</dbReference>
<dbReference type="GO" id="GO:0005524">
    <property type="term" value="F:ATP binding"/>
    <property type="evidence" value="ECO:0007669"/>
    <property type="project" value="UniProtKB-UniRule"/>
</dbReference>
<dbReference type="SUPFAM" id="SSF56112">
    <property type="entry name" value="Protein kinase-like (PK-like)"/>
    <property type="match status" value="1"/>
</dbReference>
<evidence type="ECO:0000259" key="11">
    <source>
        <dbReference type="PROSITE" id="PS50011"/>
    </source>
</evidence>
<comment type="catalytic activity">
    <reaction evidence="7">
        <text>L-threonyl-[protein] + ATP = O-phospho-L-threonyl-[protein] + ADP + H(+)</text>
        <dbReference type="Rhea" id="RHEA:46608"/>
        <dbReference type="Rhea" id="RHEA-COMP:11060"/>
        <dbReference type="Rhea" id="RHEA-COMP:11605"/>
        <dbReference type="ChEBI" id="CHEBI:15378"/>
        <dbReference type="ChEBI" id="CHEBI:30013"/>
        <dbReference type="ChEBI" id="CHEBI:30616"/>
        <dbReference type="ChEBI" id="CHEBI:61977"/>
        <dbReference type="ChEBI" id="CHEBI:456216"/>
        <dbReference type="EC" id="2.7.11.1"/>
    </reaction>
</comment>
<dbReference type="AlphaFoldDB" id="D0LHQ8"/>
<feature type="compositionally biased region" description="Basic and acidic residues" evidence="10">
    <location>
        <begin position="422"/>
        <end position="436"/>
    </location>
</feature>
<dbReference type="EC" id="2.7.11.1" evidence="1"/>
<dbReference type="HOGENOM" id="CLU_409794_0_0_7"/>
<dbReference type="PROSITE" id="PS50011">
    <property type="entry name" value="PROTEIN_KINASE_DOM"/>
    <property type="match status" value="1"/>
</dbReference>
<dbReference type="SMART" id="SM00220">
    <property type="entry name" value="S_TKc"/>
    <property type="match status" value="1"/>
</dbReference>
<keyword evidence="6 9" id="KW-0067">ATP-binding</keyword>
<evidence type="ECO:0000256" key="6">
    <source>
        <dbReference type="ARBA" id="ARBA00022840"/>
    </source>
</evidence>
<dbReference type="EMBL" id="CP001804">
    <property type="protein sequence ID" value="ACY12920.1"/>
    <property type="molecule type" value="Genomic_DNA"/>
</dbReference>
<proteinExistence type="predicted"/>
<dbReference type="InterPro" id="IPR000719">
    <property type="entry name" value="Prot_kinase_dom"/>
</dbReference>
<dbReference type="STRING" id="502025.Hoch_0279"/>
<feature type="binding site" evidence="9">
    <location>
        <position position="37"/>
    </location>
    <ligand>
        <name>ATP</name>
        <dbReference type="ChEBI" id="CHEBI:30616"/>
    </ligand>
</feature>
<dbReference type="eggNOG" id="COG0515">
    <property type="taxonomic scope" value="Bacteria"/>
</dbReference>
<feature type="domain" description="Protein kinase" evidence="11">
    <location>
        <begin position="8"/>
        <end position="276"/>
    </location>
</feature>
<dbReference type="PROSITE" id="PS00108">
    <property type="entry name" value="PROTEIN_KINASE_ST"/>
    <property type="match status" value="1"/>
</dbReference>
<feature type="compositionally biased region" description="Low complexity" evidence="10">
    <location>
        <begin position="482"/>
        <end position="492"/>
    </location>
</feature>
<dbReference type="KEGG" id="hoh:Hoch_0279"/>
<gene>
    <name evidence="12" type="ordered locus">Hoch_0279</name>
</gene>
<evidence type="ECO:0000256" key="3">
    <source>
        <dbReference type="ARBA" id="ARBA00022679"/>
    </source>
</evidence>
<evidence type="ECO:0000256" key="5">
    <source>
        <dbReference type="ARBA" id="ARBA00022777"/>
    </source>
</evidence>
<evidence type="ECO:0000256" key="4">
    <source>
        <dbReference type="ARBA" id="ARBA00022741"/>
    </source>
</evidence>
<dbReference type="FunFam" id="1.10.510.10:FF:000021">
    <property type="entry name" value="Serine/threonine protein kinase"/>
    <property type="match status" value="1"/>
</dbReference>
<dbReference type="PANTHER" id="PTHR43289">
    <property type="entry name" value="MITOGEN-ACTIVATED PROTEIN KINASE KINASE KINASE 20-RELATED"/>
    <property type="match status" value="1"/>
</dbReference>
<evidence type="ECO:0000313" key="13">
    <source>
        <dbReference type="Proteomes" id="UP000001880"/>
    </source>
</evidence>
<keyword evidence="3" id="KW-0808">Transferase</keyword>
<organism evidence="12 13">
    <name type="scientific">Haliangium ochraceum (strain DSM 14365 / JCM 11303 / SMP-2)</name>
    <dbReference type="NCBI Taxonomy" id="502025"/>
    <lineage>
        <taxon>Bacteria</taxon>
        <taxon>Pseudomonadati</taxon>
        <taxon>Myxococcota</taxon>
        <taxon>Polyangia</taxon>
        <taxon>Haliangiales</taxon>
        <taxon>Kofleriaceae</taxon>
        <taxon>Haliangium</taxon>
    </lineage>
</organism>
<sequence>MGATLGRYQLERELGSGGMATVYRARDRELRREVALKVLFPHLSKRPEVVARFLREARAAAALDHANIVRVYDTGGGAGSADDDDALSDPPYLVMELVEGRSLDGALREHGPFLGEIVAAIGMLLCDALAEAHRAGIVHRDVKPANVMVTRRGRVALTDFGVARLDDDDSAILTRTGMLLGTPAFMSPEQALGDPLDARSDIYSLGATLYQLATGKMPYSGSTQRILTAIIEHKTVPPLQRNPAMGGELAGIIEHMMAAAPADRYQNADEASDALLDVVMAGGIAPGPDAVAEQLARFFAAPADYTEAMVPKLVAISLERARAAAAENALPQAMAFADRALALDDDCDEAVALVERLGTHHERRVRNSLLVAAALVAVIIASATDFTLWPRDSDDAANSDDSSTWVGGGVLIPDASPQPGARGRDDGARSIGDGDQRAALTAPATTATATPDPGAAPPASPGTAAATADTDTERDSRKPRTRATTAGASARPRAQRPAVEPAAEATIDAGAPERAVVAIDAATAVVVAPAPATVTVDIKQWCDLSIDGSDYGRAQRTRAIELPAGRHRFVCSQGPGRSAWRQTVTLRPGERRQLSGSVLAPVSVRVEVSGGDAVRIDGTRHDNGARLQLDPGRYRIAVLSRDQERSYDYVSIPAVASCTVRDRPTLDCYR</sequence>
<feature type="compositionally biased region" description="Low complexity" evidence="10">
    <location>
        <begin position="438"/>
        <end position="453"/>
    </location>
</feature>